<name>A0A4V6I825_STECR</name>
<protein>
    <submittedName>
        <fullName evidence="1">Uncharacterized protein</fullName>
    </submittedName>
</protein>
<accession>A0A4V6I825</accession>
<keyword evidence="2" id="KW-1185">Reference proteome</keyword>
<sequence length="89" mass="10229">MYFDPTTVIARKCDFVCPSHDKTIRWFAQQIKLIIVDYLIWGRGGSGAINNRLDQGYTAICTNQWSICLFSPVEIQLRPCPFFTVTQPL</sequence>
<reference evidence="1 2" key="2">
    <citation type="journal article" date="2019" name="G3 (Bethesda)">
        <title>Hybrid Assembly of the Genome of the Entomopathogenic Nematode Steinernema carpocapsae Identifies the X-Chromosome.</title>
        <authorList>
            <person name="Serra L."/>
            <person name="Macchietto M."/>
            <person name="Macias-Munoz A."/>
            <person name="McGill C.J."/>
            <person name="Rodriguez I.M."/>
            <person name="Rodriguez B."/>
            <person name="Murad R."/>
            <person name="Mortazavi A."/>
        </authorList>
    </citation>
    <scope>NUCLEOTIDE SEQUENCE [LARGE SCALE GENOMIC DNA]</scope>
    <source>
        <strain evidence="1 2">ALL</strain>
    </source>
</reference>
<reference evidence="1 2" key="1">
    <citation type="journal article" date="2015" name="Genome Biol.">
        <title>Comparative genomics of Steinernema reveals deeply conserved gene regulatory networks.</title>
        <authorList>
            <person name="Dillman A.R."/>
            <person name="Macchietto M."/>
            <person name="Porter C.F."/>
            <person name="Rogers A."/>
            <person name="Williams B."/>
            <person name="Antoshechkin I."/>
            <person name="Lee M.M."/>
            <person name="Goodwin Z."/>
            <person name="Lu X."/>
            <person name="Lewis E.E."/>
            <person name="Goodrich-Blair H."/>
            <person name="Stock S.P."/>
            <person name="Adams B.J."/>
            <person name="Sternberg P.W."/>
            <person name="Mortazavi A."/>
        </authorList>
    </citation>
    <scope>NUCLEOTIDE SEQUENCE [LARGE SCALE GENOMIC DNA]</scope>
    <source>
        <strain evidence="1 2">ALL</strain>
    </source>
</reference>
<proteinExistence type="predicted"/>
<dbReference type="EMBL" id="AZBU02000001">
    <property type="protein sequence ID" value="TMS36383.1"/>
    <property type="molecule type" value="Genomic_DNA"/>
</dbReference>
<dbReference type="Proteomes" id="UP000298663">
    <property type="component" value="Chromosome X"/>
</dbReference>
<organism evidence="1 2">
    <name type="scientific">Steinernema carpocapsae</name>
    <name type="common">Entomopathogenic nematode</name>
    <dbReference type="NCBI Taxonomy" id="34508"/>
    <lineage>
        <taxon>Eukaryota</taxon>
        <taxon>Metazoa</taxon>
        <taxon>Ecdysozoa</taxon>
        <taxon>Nematoda</taxon>
        <taxon>Chromadorea</taxon>
        <taxon>Rhabditida</taxon>
        <taxon>Tylenchina</taxon>
        <taxon>Panagrolaimomorpha</taxon>
        <taxon>Strongyloidoidea</taxon>
        <taxon>Steinernematidae</taxon>
        <taxon>Steinernema</taxon>
    </lineage>
</organism>
<comment type="caution">
    <text evidence="1">The sequence shown here is derived from an EMBL/GenBank/DDBJ whole genome shotgun (WGS) entry which is preliminary data.</text>
</comment>
<evidence type="ECO:0000313" key="2">
    <source>
        <dbReference type="Proteomes" id="UP000298663"/>
    </source>
</evidence>
<gene>
    <name evidence="1" type="ORF">L596_003558</name>
</gene>
<dbReference type="EMBL" id="CM016762">
    <property type="protein sequence ID" value="TMS36383.1"/>
    <property type="molecule type" value="Genomic_DNA"/>
</dbReference>
<evidence type="ECO:0000313" key="1">
    <source>
        <dbReference type="EMBL" id="TMS36383.1"/>
    </source>
</evidence>
<dbReference type="AlphaFoldDB" id="A0A4V6I825"/>